<dbReference type="InterPro" id="IPR006076">
    <property type="entry name" value="FAD-dep_OxRdtase"/>
</dbReference>
<feature type="signal peptide" evidence="6">
    <location>
        <begin position="1"/>
        <end position="19"/>
    </location>
</feature>
<dbReference type="WBParaSite" id="ASIM_0001482401-mRNA-1">
    <property type="protein sequence ID" value="ASIM_0001482401-mRNA-1"/>
    <property type="gene ID" value="ASIM_0001482401"/>
</dbReference>
<evidence type="ECO:0000256" key="1">
    <source>
        <dbReference type="ARBA" id="ARBA00001974"/>
    </source>
</evidence>
<organism evidence="10">
    <name type="scientific">Anisakis simplex</name>
    <name type="common">Herring worm</name>
    <dbReference type="NCBI Taxonomy" id="6269"/>
    <lineage>
        <taxon>Eukaryota</taxon>
        <taxon>Metazoa</taxon>
        <taxon>Ecdysozoa</taxon>
        <taxon>Nematoda</taxon>
        <taxon>Chromadorea</taxon>
        <taxon>Rhabditida</taxon>
        <taxon>Spirurina</taxon>
        <taxon>Ascaridomorpha</taxon>
        <taxon>Ascaridoidea</taxon>
        <taxon>Anisakidae</taxon>
        <taxon>Anisakis</taxon>
        <taxon>Anisakis simplex complex</taxon>
    </lineage>
</organism>
<dbReference type="EMBL" id="UYRR01031667">
    <property type="protein sequence ID" value="VDK51814.1"/>
    <property type="molecule type" value="Genomic_DNA"/>
</dbReference>
<dbReference type="GO" id="GO:0071949">
    <property type="term" value="F:FAD binding"/>
    <property type="evidence" value="ECO:0007669"/>
    <property type="project" value="InterPro"/>
</dbReference>
<dbReference type="OrthoDB" id="2015447at2759"/>
<dbReference type="GO" id="GO:0019478">
    <property type="term" value="P:D-amino acid catabolic process"/>
    <property type="evidence" value="ECO:0007669"/>
    <property type="project" value="TreeGrafter"/>
</dbReference>
<protein>
    <submittedName>
        <fullName evidence="10">D-aspartate oxidase (inferred by orthology to a human protein)</fullName>
    </submittedName>
</protein>
<evidence type="ECO:0000256" key="5">
    <source>
        <dbReference type="ARBA" id="ARBA00023002"/>
    </source>
</evidence>
<proteinExistence type="inferred from homology"/>
<evidence type="ECO:0000313" key="8">
    <source>
        <dbReference type="EMBL" id="VDK51814.1"/>
    </source>
</evidence>
<comment type="similarity">
    <text evidence="2">Belongs to the DAMOX/DASOX family.</text>
</comment>
<sequence>MCNCRILFALVLFAIGSIPDTHIHSGKCASSSTKRVAVVGQGVIGVSSALALIERDPHLNITVFYDIPFEETVSYGPAGLYRIDSLDDRAYAKRAFARYAKIFRDLPASETGVNLVSGHILSNNLTALVEQDEIYGDIVYNFHYLREDEMQQFALPENDSSHTFAIHYTAYTTEGGKYVPWMKKQLLDKGVRFVQKRLSNLNELYNDFDVIVNCAGLNGGKLAGDGDERNMFPIRGIIFEVNATWHNHFLFRDFITFSIPTTDKFFIGSVKQGGRYDLGITQTDRDDILGRYYKLEPTLKDAAILNEWSGLRPGRHGGVRLEMTTLRFPVPTNSTNQNNGERIVQIVHNYGHGGHGFSISWGCGEVVADLVVGSHQQ</sequence>
<reference evidence="8 9" key="2">
    <citation type="submission" date="2018-11" db="EMBL/GenBank/DDBJ databases">
        <authorList>
            <consortium name="Pathogen Informatics"/>
        </authorList>
    </citation>
    <scope>NUCLEOTIDE SEQUENCE [LARGE SCALE GENOMIC DNA]</scope>
</reference>
<dbReference type="Proteomes" id="UP000267096">
    <property type="component" value="Unassembled WGS sequence"/>
</dbReference>
<dbReference type="PANTHER" id="PTHR11530:SF6">
    <property type="entry name" value="D-ASPARTATE OXIDASE 3"/>
    <property type="match status" value="1"/>
</dbReference>
<keyword evidence="5" id="KW-0560">Oxidoreductase</keyword>
<feature type="chain" id="PRO_5043135190" evidence="6">
    <location>
        <begin position="20"/>
        <end position="377"/>
    </location>
</feature>
<dbReference type="AlphaFoldDB" id="A0A158PPJ1"/>
<feature type="domain" description="FAD dependent oxidoreductase" evidence="7">
    <location>
        <begin position="35"/>
        <end position="370"/>
    </location>
</feature>
<accession>A0A158PPJ1</accession>
<dbReference type="SUPFAM" id="SSF54373">
    <property type="entry name" value="FAD-linked reductases, C-terminal domain"/>
    <property type="match status" value="1"/>
</dbReference>
<dbReference type="GO" id="GO:0005737">
    <property type="term" value="C:cytoplasm"/>
    <property type="evidence" value="ECO:0007669"/>
    <property type="project" value="TreeGrafter"/>
</dbReference>
<dbReference type="InterPro" id="IPR023209">
    <property type="entry name" value="DAO"/>
</dbReference>
<evidence type="ECO:0000256" key="4">
    <source>
        <dbReference type="ARBA" id="ARBA00022827"/>
    </source>
</evidence>
<keyword evidence="4" id="KW-0274">FAD</keyword>
<dbReference type="PANTHER" id="PTHR11530">
    <property type="entry name" value="D-AMINO ACID OXIDASE"/>
    <property type="match status" value="1"/>
</dbReference>
<dbReference type="Gene3D" id="3.40.50.720">
    <property type="entry name" value="NAD(P)-binding Rossmann-like Domain"/>
    <property type="match status" value="1"/>
</dbReference>
<evidence type="ECO:0000256" key="2">
    <source>
        <dbReference type="ARBA" id="ARBA00006730"/>
    </source>
</evidence>
<dbReference type="SUPFAM" id="SSF51971">
    <property type="entry name" value="Nucleotide-binding domain"/>
    <property type="match status" value="1"/>
</dbReference>
<evidence type="ECO:0000313" key="9">
    <source>
        <dbReference type="Proteomes" id="UP000267096"/>
    </source>
</evidence>
<evidence type="ECO:0000256" key="6">
    <source>
        <dbReference type="SAM" id="SignalP"/>
    </source>
</evidence>
<gene>
    <name evidence="8" type="ORF">ASIM_LOCUS14234</name>
</gene>
<dbReference type="GO" id="GO:0003884">
    <property type="term" value="F:D-amino-acid oxidase activity"/>
    <property type="evidence" value="ECO:0007669"/>
    <property type="project" value="InterPro"/>
</dbReference>
<comment type="cofactor">
    <cofactor evidence="1">
        <name>FAD</name>
        <dbReference type="ChEBI" id="CHEBI:57692"/>
    </cofactor>
</comment>
<evidence type="ECO:0000256" key="3">
    <source>
        <dbReference type="ARBA" id="ARBA00022630"/>
    </source>
</evidence>
<name>A0A158PPJ1_ANISI</name>
<reference evidence="10" key="1">
    <citation type="submission" date="2016-04" db="UniProtKB">
        <authorList>
            <consortium name="WormBaseParasite"/>
        </authorList>
    </citation>
    <scope>IDENTIFICATION</scope>
</reference>
<evidence type="ECO:0000259" key="7">
    <source>
        <dbReference type="Pfam" id="PF01266"/>
    </source>
</evidence>
<keyword evidence="3" id="KW-0285">Flavoprotein</keyword>
<evidence type="ECO:0000313" key="10">
    <source>
        <dbReference type="WBParaSite" id="ASIM_0001482401-mRNA-1"/>
    </source>
</evidence>
<keyword evidence="6" id="KW-0732">Signal</keyword>
<keyword evidence="9" id="KW-1185">Reference proteome</keyword>
<dbReference type="Pfam" id="PF01266">
    <property type="entry name" value="DAO"/>
    <property type="match status" value="1"/>
</dbReference>
<dbReference type="Gene3D" id="3.30.9.10">
    <property type="entry name" value="D-Amino Acid Oxidase, subunit A, domain 2"/>
    <property type="match status" value="1"/>
</dbReference>